<sequence>MPAAAAAAAAAQAVAARGEQNGTKTLLLRSGGMLGSASGGTTKLATSLSGTVPAPSSGVTWSQLQNFLFPANLEHPESTGRLELFAQHGPVDQSSRLRGGRGGKHVHTDAEIRLMIKNETREALFAVIGKPRDTAEVVVDQLLPVALVHNYTLSEIKHILKDVPVGSSGQMDFADLQDAILANQQRRLKALVKHRGGVVKERGPVVPYQSAAADALMEVTRRKKVSHPEEQLARLKKLQSGCTLIAGLEEQNLTNSLTANVQLIRGLGSVSDRWDRYCALRRTGKSSYVEAKNVLRPSDYDFDDDGMKHRGQAIEHMRGMECPIFFKREATVAPTVYPQCSFIFKVRLSPQIVVLCFFCPPLPWGSRSRILVVYGVYVA</sequence>
<keyword evidence="2" id="KW-1185">Reference proteome</keyword>
<proteinExistence type="predicted"/>
<dbReference type="EMBL" id="CAUYUJ010014300">
    <property type="protein sequence ID" value="CAK0839508.1"/>
    <property type="molecule type" value="Genomic_DNA"/>
</dbReference>
<protein>
    <recommendedName>
        <fullName evidence="3">Protein NO VEIN C-terminal domain-containing protein</fullName>
    </recommendedName>
</protein>
<name>A0ABN9T3Z8_9DINO</name>
<comment type="caution">
    <text evidence="1">The sequence shown here is derived from an EMBL/GenBank/DDBJ whole genome shotgun (WGS) entry which is preliminary data.</text>
</comment>
<gene>
    <name evidence="1" type="ORF">PCOR1329_LOCUS35175</name>
</gene>
<evidence type="ECO:0000313" key="2">
    <source>
        <dbReference type="Proteomes" id="UP001189429"/>
    </source>
</evidence>
<evidence type="ECO:0000313" key="1">
    <source>
        <dbReference type="EMBL" id="CAK0839508.1"/>
    </source>
</evidence>
<evidence type="ECO:0008006" key="3">
    <source>
        <dbReference type="Google" id="ProtNLM"/>
    </source>
</evidence>
<organism evidence="1 2">
    <name type="scientific">Prorocentrum cordatum</name>
    <dbReference type="NCBI Taxonomy" id="2364126"/>
    <lineage>
        <taxon>Eukaryota</taxon>
        <taxon>Sar</taxon>
        <taxon>Alveolata</taxon>
        <taxon>Dinophyceae</taxon>
        <taxon>Prorocentrales</taxon>
        <taxon>Prorocentraceae</taxon>
        <taxon>Prorocentrum</taxon>
    </lineage>
</organism>
<dbReference type="Proteomes" id="UP001189429">
    <property type="component" value="Unassembled WGS sequence"/>
</dbReference>
<reference evidence="1" key="1">
    <citation type="submission" date="2023-10" db="EMBL/GenBank/DDBJ databases">
        <authorList>
            <person name="Chen Y."/>
            <person name="Shah S."/>
            <person name="Dougan E. K."/>
            <person name="Thang M."/>
            <person name="Chan C."/>
        </authorList>
    </citation>
    <scope>NUCLEOTIDE SEQUENCE [LARGE SCALE GENOMIC DNA]</scope>
</reference>
<accession>A0ABN9T3Z8</accession>